<accession>A0AA40HZ46</accession>
<dbReference type="Proteomes" id="UP001177744">
    <property type="component" value="Unassembled WGS sequence"/>
</dbReference>
<gene>
    <name evidence="1" type="ORF">QTO34_018205</name>
</gene>
<organism evidence="1 2">
    <name type="scientific">Cnephaeus nilssonii</name>
    <name type="common">Northern bat</name>
    <name type="synonym">Eptesicus nilssonii</name>
    <dbReference type="NCBI Taxonomy" id="3371016"/>
    <lineage>
        <taxon>Eukaryota</taxon>
        <taxon>Metazoa</taxon>
        <taxon>Chordata</taxon>
        <taxon>Craniata</taxon>
        <taxon>Vertebrata</taxon>
        <taxon>Euteleostomi</taxon>
        <taxon>Mammalia</taxon>
        <taxon>Eutheria</taxon>
        <taxon>Laurasiatheria</taxon>
        <taxon>Chiroptera</taxon>
        <taxon>Yangochiroptera</taxon>
        <taxon>Vespertilionidae</taxon>
        <taxon>Cnephaeus</taxon>
    </lineage>
</organism>
<name>A0AA40HZ46_CNENI</name>
<evidence type="ECO:0000313" key="1">
    <source>
        <dbReference type="EMBL" id="KAK1339651.1"/>
    </source>
</evidence>
<evidence type="ECO:0000313" key="2">
    <source>
        <dbReference type="Proteomes" id="UP001177744"/>
    </source>
</evidence>
<protein>
    <submittedName>
        <fullName evidence="1">Uncharacterized protein</fullName>
    </submittedName>
</protein>
<sequence>MKHERGSRYLLQTRGLVLDVIWQQDDHAELPALPGSIVRLDLTNWRPTRDLRTWEAEGEELLQIKSALDKMALQEARKAGEDLGIHAFPVIERVNPNTGQRELEFPAQNSTKTTQHSGAAHTHEGQVEGQASLLLLTVIGTCLTTQGLAQSLQRPYLTSFLSFGPPTHTGPKTMASAEEMLMGEMKMFPEGLLYFRVRKRSTANRVLAKLSCSMVLKGRPDASWRTHRISVC</sequence>
<keyword evidence="2" id="KW-1185">Reference proteome</keyword>
<reference evidence="1" key="1">
    <citation type="submission" date="2023-06" db="EMBL/GenBank/DDBJ databases">
        <title>Reference genome for the Northern bat (Eptesicus nilssonii), a most northern bat species.</title>
        <authorList>
            <person name="Laine V.N."/>
            <person name="Pulliainen A.T."/>
            <person name="Lilley T.M."/>
        </authorList>
    </citation>
    <scope>NUCLEOTIDE SEQUENCE</scope>
    <source>
        <strain evidence="1">BLF_Eptnil</strain>
        <tissue evidence="1">Kidney</tissue>
    </source>
</reference>
<comment type="caution">
    <text evidence="1">The sequence shown here is derived from an EMBL/GenBank/DDBJ whole genome shotgun (WGS) entry which is preliminary data.</text>
</comment>
<proteinExistence type="predicted"/>
<dbReference type="EMBL" id="JAULJE010000008">
    <property type="protein sequence ID" value="KAK1339651.1"/>
    <property type="molecule type" value="Genomic_DNA"/>
</dbReference>
<dbReference type="AlphaFoldDB" id="A0AA40HZ46"/>